<feature type="transmembrane region" description="Helical" evidence="1">
    <location>
        <begin position="53"/>
        <end position="75"/>
    </location>
</feature>
<reference evidence="2" key="1">
    <citation type="journal article" date="2023" name="GigaByte">
        <title>Genome assembly of the bearded iris, Iris pallida Lam.</title>
        <authorList>
            <person name="Bruccoleri R.E."/>
            <person name="Oakeley E.J."/>
            <person name="Faust A.M.E."/>
            <person name="Altorfer M."/>
            <person name="Dessus-Babus S."/>
            <person name="Burckhardt D."/>
            <person name="Oertli M."/>
            <person name="Naumann U."/>
            <person name="Petersen F."/>
            <person name="Wong J."/>
        </authorList>
    </citation>
    <scope>NUCLEOTIDE SEQUENCE</scope>
    <source>
        <strain evidence="2">GSM-AAB239-AS_SAM_17_03QT</strain>
    </source>
</reference>
<accession>A0AAX6EYN5</accession>
<keyword evidence="1" id="KW-0472">Membrane</keyword>
<keyword evidence="3" id="KW-1185">Reference proteome</keyword>
<comment type="caution">
    <text evidence="2">The sequence shown here is derived from an EMBL/GenBank/DDBJ whole genome shotgun (WGS) entry which is preliminary data.</text>
</comment>
<dbReference type="EMBL" id="JANAVB010033017">
    <property type="protein sequence ID" value="KAJ6809317.1"/>
    <property type="molecule type" value="Genomic_DNA"/>
</dbReference>
<evidence type="ECO:0000313" key="3">
    <source>
        <dbReference type="Proteomes" id="UP001140949"/>
    </source>
</evidence>
<protein>
    <submittedName>
        <fullName evidence="2">Caffeoylshikimate esterase</fullName>
    </submittedName>
</protein>
<organism evidence="2 3">
    <name type="scientific">Iris pallida</name>
    <name type="common">Sweet iris</name>
    <dbReference type="NCBI Taxonomy" id="29817"/>
    <lineage>
        <taxon>Eukaryota</taxon>
        <taxon>Viridiplantae</taxon>
        <taxon>Streptophyta</taxon>
        <taxon>Embryophyta</taxon>
        <taxon>Tracheophyta</taxon>
        <taxon>Spermatophyta</taxon>
        <taxon>Magnoliopsida</taxon>
        <taxon>Liliopsida</taxon>
        <taxon>Asparagales</taxon>
        <taxon>Iridaceae</taxon>
        <taxon>Iridoideae</taxon>
        <taxon>Irideae</taxon>
        <taxon>Iris</taxon>
    </lineage>
</organism>
<keyword evidence="1" id="KW-0812">Transmembrane</keyword>
<gene>
    <name evidence="2" type="ORF">M6B38_160100</name>
</gene>
<evidence type="ECO:0000313" key="2">
    <source>
        <dbReference type="EMBL" id="KAJ6809317.1"/>
    </source>
</evidence>
<evidence type="ECO:0000256" key="1">
    <source>
        <dbReference type="SAM" id="Phobius"/>
    </source>
</evidence>
<reference evidence="2" key="2">
    <citation type="submission" date="2023-04" db="EMBL/GenBank/DDBJ databases">
        <authorList>
            <person name="Bruccoleri R.E."/>
            <person name="Oakeley E.J."/>
            <person name="Faust A.-M."/>
            <person name="Dessus-Babus S."/>
            <person name="Altorfer M."/>
            <person name="Burckhardt D."/>
            <person name="Oertli M."/>
            <person name="Naumann U."/>
            <person name="Petersen F."/>
            <person name="Wong J."/>
        </authorList>
    </citation>
    <scope>NUCLEOTIDE SEQUENCE</scope>
    <source>
        <strain evidence="2">GSM-AAB239-AS_SAM_17_03QT</strain>
        <tissue evidence="2">Leaf</tissue>
    </source>
</reference>
<keyword evidence="1" id="KW-1133">Transmembrane helix</keyword>
<proteinExistence type="predicted"/>
<sequence length="104" mass="11649">MLVFYMSRYLSNFLDPLVMMSGSRNLLKNEGACIMGIGKCCGYGRNVLRSRCVLVLFCMVGLCFLVTSDGCLWFGCLSGMETTYVGYVYFVVGLCCGWTSEEYM</sequence>
<feature type="transmembrane region" description="Helical" evidence="1">
    <location>
        <begin position="81"/>
        <end position="100"/>
    </location>
</feature>
<dbReference type="AlphaFoldDB" id="A0AAX6EYN5"/>
<dbReference type="Proteomes" id="UP001140949">
    <property type="component" value="Unassembled WGS sequence"/>
</dbReference>
<name>A0AAX6EYN5_IRIPA</name>